<keyword evidence="2" id="KW-1185">Reference proteome</keyword>
<dbReference type="AlphaFoldDB" id="A0A0B2W4D2"/>
<evidence type="ECO:0000313" key="2">
    <source>
        <dbReference type="Proteomes" id="UP000031036"/>
    </source>
</evidence>
<evidence type="ECO:0000313" key="1">
    <source>
        <dbReference type="EMBL" id="KHN88798.1"/>
    </source>
</evidence>
<reference evidence="1 2" key="1">
    <citation type="submission" date="2014-11" db="EMBL/GenBank/DDBJ databases">
        <title>Genetic blueprint of the zoonotic pathogen Toxocara canis.</title>
        <authorList>
            <person name="Zhu X.-Q."/>
            <person name="Korhonen P.K."/>
            <person name="Cai H."/>
            <person name="Young N.D."/>
            <person name="Nejsum P."/>
            <person name="von Samson-Himmelstjerna G."/>
            <person name="Boag P.R."/>
            <person name="Tan P."/>
            <person name="Li Q."/>
            <person name="Min J."/>
            <person name="Yang Y."/>
            <person name="Wang X."/>
            <person name="Fang X."/>
            <person name="Hall R.S."/>
            <person name="Hofmann A."/>
            <person name="Sternberg P.W."/>
            <person name="Jex A.R."/>
            <person name="Gasser R.B."/>
        </authorList>
    </citation>
    <scope>NUCLEOTIDE SEQUENCE [LARGE SCALE GENOMIC DNA]</scope>
    <source>
        <strain evidence="1">PN_DK_2014</strain>
    </source>
</reference>
<accession>A0A0B2W4D2</accession>
<proteinExistence type="predicted"/>
<dbReference type="Proteomes" id="UP000031036">
    <property type="component" value="Unassembled WGS sequence"/>
</dbReference>
<dbReference type="EMBL" id="JPKZ01000185">
    <property type="protein sequence ID" value="KHN88798.1"/>
    <property type="molecule type" value="Genomic_DNA"/>
</dbReference>
<feature type="non-terminal residue" evidence="1">
    <location>
        <position position="1"/>
    </location>
</feature>
<gene>
    <name evidence="1" type="ORF">Tcan_00892</name>
</gene>
<protein>
    <submittedName>
        <fullName evidence="1">Uncharacterized protein</fullName>
    </submittedName>
</protein>
<name>A0A0B2W4D2_TOXCA</name>
<organism evidence="1 2">
    <name type="scientific">Toxocara canis</name>
    <name type="common">Canine roundworm</name>
    <dbReference type="NCBI Taxonomy" id="6265"/>
    <lineage>
        <taxon>Eukaryota</taxon>
        <taxon>Metazoa</taxon>
        <taxon>Ecdysozoa</taxon>
        <taxon>Nematoda</taxon>
        <taxon>Chromadorea</taxon>
        <taxon>Rhabditida</taxon>
        <taxon>Spirurina</taxon>
        <taxon>Ascaridomorpha</taxon>
        <taxon>Ascaridoidea</taxon>
        <taxon>Toxocaridae</taxon>
        <taxon>Toxocara</taxon>
    </lineage>
</organism>
<sequence>ESSFWLSTYPSAAIIIRRRSAFCIQNTTLSVIMCWLTKQNQNCELGTEKRADNNNIILVRKTKQTASSFKDKSLKFTKQHYVKTPLSYSLHLTYNIYFRLSYPTHISECASD</sequence>
<comment type="caution">
    <text evidence="1">The sequence shown here is derived from an EMBL/GenBank/DDBJ whole genome shotgun (WGS) entry which is preliminary data.</text>
</comment>
<feature type="non-terminal residue" evidence="1">
    <location>
        <position position="112"/>
    </location>
</feature>